<dbReference type="VEuPathDB" id="MicrosporidiaDB:HERIO_233"/>
<protein>
    <submittedName>
        <fullName evidence="1">Uncharacterized protein</fullName>
    </submittedName>
</protein>
<dbReference type="VEuPathDB" id="MicrosporidiaDB:HERIO_235"/>
<dbReference type="EMBL" id="LTAI01000045">
    <property type="protein sequence ID" value="ORE00245.1"/>
    <property type="molecule type" value="Genomic_DNA"/>
</dbReference>
<dbReference type="AlphaFoldDB" id="A0A1X0QKK5"/>
<dbReference type="VEuPathDB" id="MicrosporidiaDB:HERIO_234"/>
<dbReference type="Proteomes" id="UP000192501">
    <property type="component" value="Unassembled WGS sequence"/>
</dbReference>
<evidence type="ECO:0000313" key="2">
    <source>
        <dbReference type="Proteomes" id="UP000192501"/>
    </source>
</evidence>
<proteinExistence type="predicted"/>
<organism evidence="1 2">
    <name type="scientific">Hepatospora eriocheir</name>
    <dbReference type="NCBI Taxonomy" id="1081669"/>
    <lineage>
        <taxon>Eukaryota</taxon>
        <taxon>Fungi</taxon>
        <taxon>Fungi incertae sedis</taxon>
        <taxon>Microsporidia</taxon>
        <taxon>Hepatosporidae</taxon>
        <taxon>Hepatospora</taxon>
    </lineage>
</organism>
<dbReference type="VEuPathDB" id="MicrosporidiaDB:A0H76_1857"/>
<reference evidence="1 2" key="1">
    <citation type="journal article" date="2017" name="Environ. Microbiol.">
        <title>Decay of the glycolytic pathway and adaptation to intranuclear parasitism within Enterocytozoonidae microsporidia.</title>
        <authorList>
            <person name="Wiredu Boakye D."/>
            <person name="Jaroenlak P."/>
            <person name="Prachumwat A."/>
            <person name="Williams T.A."/>
            <person name="Bateman K.S."/>
            <person name="Itsathitphaisarn O."/>
            <person name="Sritunyalucksana K."/>
            <person name="Paszkiewicz K.H."/>
            <person name="Moore K.A."/>
            <person name="Stentiford G.D."/>
            <person name="Williams B.A."/>
        </authorList>
    </citation>
    <scope>NUCLEOTIDE SEQUENCE [LARGE SCALE GENOMIC DNA]</scope>
    <source>
        <strain evidence="2">canceri</strain>
    </source>
</reference>
<accession>A0A1X0QKK5</accession>
<name>A0A1X0QKK5_9MICR</name>
<sequence>MNTNSELFKKIKNEMLNYVYNDQNNNLSVYSNQLSNTNDFIAIYKEIMFEIVDLAQNNNETTLIEFYKYVKMVYKLYIYCSNYIKKHNFIFSYRNKNDSIFMYWYKKAIDRLQTHIKDKIISEAESKVYEIKLKITSFNKNKGSVSMDMINDLKIIYSLVSEDEIMRILVDTENSLDVDFNTEEEYFNYIEANSVFDGYTDKLKEILQKNLRKKFYLKKFRHKPLLEIHSEDPQKSLLFFLYFNLSFLNYIKDTNQKFSHFIWIYYYLMDAKNERLNYYYINSLFDIVEKYNLIPLKDFVNENLFKVNKYESFMAKVFKYNKNDIEKCLDNTYKSEIFQQNILNQQIYHNYCNDKRTIAFDYLLSNITKTFISKNKELNEFILGISKSVSTDILIRRIDVSDYHIGLFETLIVPRTTKIINEYQERINNVKYLCDDNNKKDIENIKTTLLIRENFYWYELDEYQVNIFDNKFLNKIRQNVVNNARKSGLVNKFNDLFSVIEFKYKKTHIKMSLFQFNIFTTLIKPTFTNLTIKLQYEKLLNSNLIHEKDGHLIQNIDVERTDSIDCFLYKSAKNDSNKILNLKIKNDEVNYELVIESKICKFLKIHKEVKINELKSIFNYCEDLDEVIKRLENKLIIVVNNDRIRID</sequence>
<comment type="caution">
    <text evidence="1">The sequence shown here is derived from an EMBL/GenBank/DDBJ whole genome shotgun (WGS) entry which is preliminary data.</text>
</comment>
<evidence type="ECO:0000313" key="1">
    <source>
        <dbReference type="EMBL" id="ORE00245.1"/>
    </source>
</evidence>
<gene>
    <name evidence="1" type="ORF">A0H76_1857</name>
</gene>